<dbReference type="PANTHER" id="PTHR40980">
    <property type="entry name" value="PLUG DOMAIN-CONTAINING PROTEIN"/>
    <property type="match status" value="1"/>
</dbReference>
<dbReference type="AlphaFoldDB" id="A0A2P8HEJ6"/>
<comment type="caution">
    <text evidence="6">The sequence shown here is derived from an EMBL/GenBank/DDBJ whole genome shotgun (WGS) entry which is preliminary data.</text>
</comment>
<name>A0A2P8HEJ6_CHINA</name>
<sequence length="731" mass="82572">MNKHLKVSYLIYSCIGILLNVIQTAAAQEMQQQTLKEVNVNAKTIILKREADRLIVNVEKSAKASGENVYELLKDLPGVIVTGEDNVSISGKTGISFMIDGKKVMLSGDQLKNMLKNTYSDNIRQIEIIYTPPAKYDAEGAGGMINIVTKKNVEQGYSGTFFTRYSQGKYGSYGAGANLSSRINKVTYLLNMDYYNSAYFSQGTENRRFDTKGIATEFRQQSYDKANASGPSVKAGIDWKINAQHTAGFSVDGNFSRKNNPYTAVTDVATIKTGSIDSSFNTNNQLGNKYSNLNGSLYYTLQLDTSGQSLAFSYDISHFDDRQDLSYRTDFYNNTGKIYRDAAILSGYNPIRINIHVLKLDYTVNKAGYTIETGAKSSFINTCNDIKYASPVNGIMKPDATRSNNFDYHERINAAYLSVKKEWKKFSFQAGLRGEHTNTSGNSITLNNIVSRNYFQLFPSIFLQQQLSPDHTLNLSYSRRITRPDYNSFNPFEFYFDPYSLTRGNPYLNPEFANSFELSYTFRSKYMLSLGYTASTNVISDISHLNDSTKILEYVPVNLDSKHNLSLHLLVPVSISPWWETENSFTLYNNRFNSGLSGTILNRSQTSWKITLNNTFTIDKKTNVQLMGTYTSAYLQDISSFEPAGSISLAIKRYVLNHNGTIKLSATDLFMTDKSRGFIHFDNQDIRFYQFYDSRKLTLTFTLNLRKGTRFSGREKEAGNEEETNRVSIGK</sequence>
<evidence type="ECO:0000256" key="1">
    <source>
        <dbReference type="ARBA" id="ARBA00004442"/>
    </source>
</evidence>
<feature type="signal peptide" evidence="4">
    <location>
        <begin position="1"/>
        <end position="27"/>
    </location>
</feature>
<keyword evidence="7" id="KW-1185">Reference proteome</keyword>
<evidence type="ECO:0000313" key="6">
    <source>
        <dbReference type="EMBL" id="PSL44658.1"/>
    </source>
</evidence>
<dbReference type="InterPro" id="IPR036942">
    <property type="entry name" value="Beta-barrel_TonB_sf"/>
</dbReference>
<dbReference type="RefSeq" id="WP_106530103.1">
    <property type="nucleotide sequence ID" value="NZ_PYAW01000005.1"/>
</dbReference>
<evidence type="ECO:0000256" key="4">
    <source>
        <dbReference type="SAM" id="SignalP"/>
    </source>
</evidence>
<reference evidence="6 7" key="1">
    <citation type="submission" date="2018-03" db="EMBL/GenBank/DDBJ databases">
        <title>Genomic Encyclopedia of Archaeal and Bacterial Type Strains, Phase II (KMG-II): from individual species to whole genera.</title>
        <authorList>
            <person name="Goeker M."/>
        </authorList>
    </citation>
    <scope>NUCLEOTIDE SEQUENCE [LARGE SCALE GENOMIC DNA]</scope>
    <source>
        <strain evidence="6 7">DSM 24859</strain>
    </source>
</reference>
<protein>
    <submittedName>
        <fullName evidence="6">Outer membrane receptor protein involved in Fe transport</fullName>
    </submittedName>
</protein>
<comment type="subcellular location">
    <subcellularLocation>
        <location evidence="1">Cell outer membrane</location>
    </subcellularLocation>
</comment>
<dbReference type="OrthoDB" id="905812at2"/>
<feature type="chain" id="PRO_5015180180" evidence="4">
    <location>
        <begin position="28"/>
        <end position="731"/>
    </location>
</feature>
<keyword evidence="4" id="KW-0732">Signal</keyword>
<dbReference type="EMBL" id="PYAW01000005">
    <property type="protein sequence ID" value="PSL44658.1"/>
    <property type="molecule type" value="Genomic_DNA"/>
</dbReference>
<dbReference type="Pfam" id="PF14905">
    <property type="entry name" value="OMP_b-brl_3"/>
    <property type="match status" value="1"/>
</dbReference>
<dbReference type="Proteomes" id="UP000240971">
    <property type="component" value="Unassembled WGS sequence"/>
</dbReference>
<evidence type="ECO:0000256" key="2">
    <source>
        <dbReference type="ARBA" id="ARBA00023136"/>
    </source>
</evidence>
<gene>
    <name evidence="6" type="ORF">CLV51_10530</name>
</gene>
<dbReference type="InterPro" id="IPR041700">
    <property type="entry name" value="OMP_b-brl_3"/>
</dbReference>
<dbReference type="GO" id="GO:0009279">
    <property type="term" value="C:cell outer membrane"/>
    <property type="evidence" value="ECO:0007669"/>
    <property type="project" value="UniProtKB-SubCell"/>
</dbReference>
<dbReference type="Gene3D" id="2.40.170.20">
    <property type="entry name" value="TonB-dependent receptor, beta-barrel domain"/>
    <property type="match status" value="1"/>
</dbReference>
<evidence type="ECO:0000313" key="7">
    <source>
        <dbReference type="Proteomes" id="UP000240971"/>
    </source>
</evidence>
<evidence type="ECO:0000256" key="3">
    <source>
        <dbReference type="ARBA" id="ARBA00023237"/>
    </source>
</evidence>
<dbReference type="SUPFAM" id="SSF56935">
    <property type="entry name" value="Porins"/>
    <property type="match status" value="1"/>
</dbReference>
<organism evidence="6 7">
    <name type="scientific">Chitinophaga niastensis</name>
    <dbReference type="NCBI Taxonomy" id="536980"/>
    <lineage>
        <taxon>Bacteria</taxon>
        <taxon>Pseudomonadati</taxon>
        <taxon>Bacteroidota</taxon>
        <taxon>Chitinophagia</taxon>
        <taxon>Chitinophagales</taxon>
        <taxon>Chitinophagaceae</taxon>
        <taxon>Chitinophaga</taxon>
    </lineage>
</organism>
<dbReference type="PANTHER" id="PTHR40980:SF4">
    <property type="entry name" value="TONB-DEPENDENT RECEPTOR-LIKE BETA-BARREL DOMAIN-CONTAINING PROTEIN"/>
    <property type="match status" value="1"/>
</dbReference>
<dbReference type="InterPro" id="IPR037066">
    <property type="entry name" value="Plug_dom_sf"/>
</dbReference>
<keyword evidence="2" id="KW-0472">Membrane</keyword>
<accession>A0A2P8HEJ6</accession>
<evidence type="ECO:0000259" key="5">
    <source>
        <dbReference type="Pfam" id="PF14905"/>
    </source>
</evidence>
<feature type="domain" description="Outer membrane protein beta-barrel" evidence="5">
    <location>
        <begin position="302"/>
        <end position="702"/>
    </location>
</feature>
<keyword evidence="6" id="KW-0675">Receptor</keyword>
<dbReference type="Gene3D" id="2.170.130.10">
    <property type="entry name" value="TonB-dependent receptor, plug domain"/>
    <property type="match status" value="1"/>
</dbReference>
<keyword evidence="3" id="KW-0998">Cell outer membrane</keyword>
<proteinExistence type="predicted"/>